<comment type="caution">
    <text evidence="1">The sequence shown here is derived from an EMBL/GenBank/DDBJ whole genome shotgun (WGS) entry which is preliminary data.</text>
</comment>
<dbReference type="OrthoDB" id="1733909at2759"/>
<protein>
    <submittedName>
        <fullName evidence="1">Uncharacterized protein</fullName>
    </submittedName>
</protein>
<dbReference type="EMBL" id="CM017880">
    <property type="protein sequence ID" value="KAG1361372.1"/>
    <property type="molecule type" value="Genomic_DNA"/>
</dbReference>
<proteinExistence type="predicted"/>
<dbReference type="Proteomes" id="UP000797356">
    <property type="component" value="Chromosome 9"/>
</dbReference>
<gene>
    <name evidence="1" type="ORF">COCNU_09G008350</name>
</gene>
<dbReference type="InterPro" id="IPR027409">
    <property type="entry name" value="GroEL-like_apical_dom_sf"/>
</dbReference>
<reference evidence="1" key="2">
    <citation type="submission" date="2019-07" db="EMBL/GenBank/DDBJ databases">
        <authorList>
            <person name="Yang Y."/>
            <person name="Bocs S."/>
            <person name="Baudouin L."/>
        </authorList>
    </citation>
    <scope>NUCLEOTIDE SEQUENCE</scope>
    <source>
        <tissue evidence="1">Spear leaf of Hainan Tall coconut</tissue>
    </source>
</reference>
<evidence type="ECO:0000313" key="2">
    <source>
        <dbReference type="Proteomes" id="UP000797356"/>
    </source>
</evidence>
<evidence type="ECO:0000313" key="1">
    <source>
        <dbReference type="EMBL" id="KAG1361372.1"/>
    </source>
</evidence>
<name>A0A8K0IKA5_COCNU</name>
<keyword evidence="2" id="KW-1185">Reference proteome</keyword>
<dbReference type="AlphaFoldDB" id="A0A8K0IKA5"/>
<dbReference type="Gene3D" id="3.50.7.10">
    <property type="entry name" value="GroEL"/>
    <property type="match status" value="1"/>
</dbReference>
<reference evidence="1" key="1">
    <citation type="journal article" date="2017" name="Gigascience">
        <title>The genome draft of coconut (Cocos nucifera).</title>
        <authorList>
            <person name="Xiao Y."/>
            <person name="Xu P."/>
            <person name="Fan H."/>
            <person name="Baudouin L."/>
            <person name="Xia W."/>
            <person name="Bocs S."/>
            <person name="Xu J."/>
            <person name="Li Q."/>
            <person name="Guo A."/>
            <person name="Zhou L."/>
            <person name="Li J."/>
            <person name="Wu Y."/>
            <person name="Ma Z."/>
            <person name="Armero A."/>
            <person name="Issali A.E."/>
            <person name="Liu N."/>
            <person name="Peng M."/>
            <person name="Yang Y."/>
        </authorList>
    </citation>
    <scope>NUCLEOTIDE SEQUENCE</scope>
    <source>
        <tissue evidence="1">Spear leaf of Hainan Tall coconut</tissue>
    </source>
</reference>
<organism evidence="1 2">
    <name type="scientific">Cocos nucifera</name>
    <name type="common">Coconut palm</name>
    <dbReference type="NCBI Taxonomy" id="13894"/>
    <lineage>
        <taxon>Eukaryota</taxon>
        <taxon>Viridiplantae</taxon>
        <taxon>Streptophyta</taxon>
        <taxon>Embryophyta</taxon>
        <taxon>Tracheophyta</taxon>
        <taxon>Spermatophyta</taxon>
        <taxon>Magnoliopsida</taxon>
        <taxon>Liliopsida</taxon>
        <taxon>Arecaceae</taxon>
        <taxon>Arecoideae</taxon>
        <taxon>Cocoseae</taxon>
        <taxon>Attaleinae</taxon>
        <taxon>Cocos</taxon>
    </lineage>
</organism>
<accession>A0A8K0IKA5</accession>
<sequence length="127" mass="14502">MNNHSKFTCQDHFIKQVASCGQENHKCKRSDQRFGGFQGLSNIASDRNKRWKLGLPWIKLTKRSGVLLQRLYQPKTQPPWLVMGAHGREAVNKRVAQIRNLIENMKKEKLNGRMAKPSGGVAVIQVH</sequence>